<reference evidence="2 3" key="1">
    <citation type="submission" date="2017-05" db="EMBL/GenBank/DDBJ databases">
        <title>Thiocyanate degradation by Thiohalobacter thiocyanaticus FOKN1.</title>
        <authorList>
            <person name="Oshiki M."/>
            <person name="Fukushima T."/>
            <person name="Kawano S."/>
            <person name="Nakagawa J."/>
        </authorList>
    </citation>
    <scope>NUCLEOTIDE SEQUENCE [LARGE SCALE GENOMIC DNA]</scope>
    <source>
        <strain evidence="2 3">FOKN1</strain>
    </source>
</reference>
<keyword evidence="1" id="KW-0812">Transmembrane</keyword>
<dbReference type="Gene3D" id="3.30.700.10">
    <property type="entry name" value="Glycoprotein, Type 4 Pilin"/>
    <property type="match status" value="1"/>
</dbReference>
<dbReference type="RefSeq" id="WP_096363807.1">
    <property type="nucleotide sequence ID" value="NZ_AP018052.1"/>
</dbReference>
<accession>A0A1Z4VLV0</accession>
<keyword evidence="3" id="KW-1185">Reference proteome</keyword>
<evidence type="ECO:0008006" key="4">
    <source>
        <dbReference type="Google" id="ProtNLM"/>
    </source>
</evidence>
<protein>
    <recommendedName>
        <fullName evidence="4">Prepilin-type N-terminal cleavage/methylation domain-containing protein</fullName>
    </recommendedName>
</protein>
<keyword evidence="1" id="KW-1133">Transmembrane helix</keyword>
<evidence type="ECO:0000256" key="1">
    <source>
        <dbReference type="SAM" id="Phobius"/>
    </source>
</evidence>
<dbReference type="KEGG" id="ttc:FOKN1_0176"/>
<dbReference type="InterPro" id="IPR045584">
    <property type="entry name" value="Pilin-like"/>
</dbReference>
<dbReference type="Pfam" id="PF07963">
    <property type="entry name" value="N_methyl"/>
    <property type="match status" value="1"/>
</dbReference>
<dbReference type="Proteomes" id="UP000218765">
    <property type="component" value="Chromosome"/>
</dbReference>
<name>A0A1Z4VLV0_9GAMM</name>
<dbReference type="AlphaFoldDB" id="A0A1Z4VLV0"/>
<keyword evidence="1" id="KW-0472">Membrane</keyword>
<dbReference type="OrthoDB" id="9788802at2"/>
<evidence type="ECO:0000313" key="2">
    <source>
        <dbReference type="EMBL" id="BAZ92580.1"/>
    </source>
</evidence>
<dbReference type="SUPFAM" id="SSF54523">
    <property type="entry name" value="Pili subunits"/>
    <property type="match status" value="1"/>
</dbReference>
<dbReference type="InterPro" id="IPR012902">
    <property type="entry name" value="N_methyl_site"/>
</dbReference>
<proteinExistence type="predicted"/>
<dbReference type="NCBIfam" id="TIGR02532">
    <property type="entry name" value="IV_pilin_GFxxxE"/>
    <property type="match status" value="1"/>
</dbReference>
<gene>
    <name evidence="2" type="ORF">FOKN1_0176</name>
</gene>
<dbReference type="EMBL" id="AP018052">
    <property type="protein sequence ID" value="BAZ92580.1"/>
    <property type="molecule type" value="Genomic_DNA"/>
</dbReference>
<sequence length="184" mass="19893">MRRPNPHIAGQCGFTLIEMVITILVLSIIGGVTAYTISHGARAYIDSRTVVATLSKLRLASERLAREIRSVRRDPAATGQYDFNGFPTATGLSFDRLEADGVTVTRVSIDGSANPLTLEYDTPSGAQTLTDQVSSFSLAYYQADGVTAATSTADIAFVEFELVLQDANGNSYPQRTRVALRNQQ</sequence>
<feature type="transmembrane region" description="Helical" evidence="1">
    <location>
        <begin position="12"/>
        <end position="37"/>
    </location>
</feature>
<evidence type="ECO:0000313" key="3">
    <source>
        <dbReference type="Proteomes" id="UP000218765"/>
    </source>
</evidence>
<organism evidence="2 3">
    <name type="scientific">Thiohalobacter thiocyanaticus</name>
    <dbReference type="NCBI Taxonomy" id="585455"/>
    <lineage>
        <taxon>Bacteria</taxon>
        <taxon>Pseudomonadati</taxon>
        <taxon>Pseudomonadota</taxon>
        <taxon>Gammaproteobacteria</taxon>
        <taxon>Thiohalobacterales</taxon>
        <taxon>Thiohalobacteraceae</taxon>
        <taxon>Thiohalobacter</taxon>
    </lineage>
</organism>